<dbReference type="InterPro" id="IPR038153">
    <property type="entry name" value="EvaA-like_sf"/>
</dbReference>
<organism evidence="2">
    <name type="scientific">bioreactor metagenome</name>
    <dbReference type="NCBI Taxonomy" id="1076179"/>
    <lineage>
        <taxon>unclassified sequences</taxon>
        <taxon>metagenomes</taxon>
        <taxon>ecological metagenomes</taxon>
    </lineage>
</organism>
<evidence type="ECO:0000313" key="2">
    <source>
        <dbReference type="EMBL" id="MPN50659.1"/>
    </source>
</evidence>
<dbReference type="Gene3D" id="3.90.79.40">
    <property type="entry name" value="EvaA sugar 2,3-dehydratase subunit"/>
    <property type="match status" value="1"/>
</dbReference>
<comment type="caution">
    <text evidence="2">The sequence shown here is derived from an EMBL/GenBank/DDBJ whole genome shotgun (WGS) entry which is preliminary data.</text>
</comment>
<dbReference type="GO" id="GO:0016829">
    <property type="term" value="F:lyase activity"/>
    <property type="evidence" value="ECO:0007669"/>
    <property type="project" value="InterPro"/>
</dbReference>
<feature type="domain" description="dTDP-4-dehydro-6-deoxy-alpha-D-glucopyranose 2,3-dehydratase" evidence="1">
    <location>
        <begin position="1"/>
        <end position="61"/>
    </location>
</feature>
<dbReference type="InterPro" id="IPR005212">
    <property type="entry name" value="EvaA-like"/>
</dbReference>
<reference evidence="2" key="1">
    <citation type="submission" date="2019-08" db="EMBL/GenBank/DDBJ databases">
        <authorList>
            <person name="Kucharzyk K."/>
            <person name="Murdoch R.W."/>
            <person name="Higgins S."/>
            <person name="Loffler F."/>
        </authorList>
    </citation>
    <scope>NUCLEOTIDE SEQUENCE</scope>
</reference>
<sequence>MQSEEGGRFYHEQNRNMIVEAGDDFPDELPERYTWMTLGQINEFMRYNNFLNIQARSILAAIKYI</sequence>
<evidence type="ECO:0000259" key="1">
    <source>
        <dbReference type="Pfam" id="PF03559"/>
    </source>
</evidence>
<proteinExistence type="predicted"/>
<gene>
    <name evidence="2" type="ORF">SDC9_198291</name>
</gene>
<dbReference type="Pfam" id="PF03559">
    <property type="entry name" value="Hexose_dehydrat"/>
    <property type="match status" value="1"/>
</dbReference>
<protein>
    <recommendedName>
        <fullName evidence="1">dTDP-4-dehydro-6-deoxy-alpha-D-glucopyranose 2,3-dehydratase domain-containing protein</fullName>
    </recommendedName>
</protein>
<name>A0A645IJK6_9ZZZZ</name>
<dbReference type="AlphaFoldDB" id="A0A645IJK6"/>
<dbReference type="EMBL" id="VSSQ01115035">
    <property type="protein sequence ID" value="MPN50659.1"/>
    <property type="molecule type" value="Genomic_DNA"/>
</dbReference>
<accession>A0A645IJK6</accession>